<sequence>MTPQPMQWPHAATPQQVQFNNLQAQSAYQYPAQQQAMQTQAAPPTPAVEQADYGHLMKDAPKDAPANDQQLVLSTATTGVQTLQYADQGVGGQARQAAEANGQGQQFEMQVQTMITAMGFCPSQYRWYSDKDGYLCAGGNHAISHEHIDIWARDPRFTPHLYMVNTFNDPNASFDPYTGRPMRVRSAHPPNVDLWQPMHKQPRDFMEQVKSMGMGHAGSGGSIKCVCMNNMRSLGPSGTAQMRNADMRAQMYGHTAGNFGYGYGPIS</sequence>
<dbReference type="Proteomes" id="UP001308179">
    <property type="component" value="Unassembled WGS sequence"/>
</dbReference>
<accession>A0ABR0KVX2</accession>
<proteinExistence type="predicted"/>
<protein>
    <submittedName>
        <fullName evidence="1">Uncharacterized protein</fullName>
    </submittedName>
</protein>
<name>A0ABR0KVX2_9PEZI</name>
<reference evidence="1 2" key="1">
    <citation type="submission" date="2023-08" db="EMBL/GenBank/DDBJ databases">
        <title>Black Yeasts Isolated from many extreme environments.</title>
        <authorList>
            <person name="Coleine C."/>
            <person name="Stajich J.E."/>
            <person name="Selbmann L."/>
        </authorList>
    </citation>
    <scope>NUCLEOTIDE SEQUENCE [LARGE SCALE GENOMIC DNA]</scope>
    <source>
        <strain evidence="1 2">CCFEE 5386</strain>
    </source>
</reference>
<organism evidence="1 2">
    <name type="scientific">Rachicladosporium monterosium</name>
    <dbReference type="NCBI Taxonomy" id="1507873"/>
    <lineage>
        <taxon>Eukaryota</taxon>
        <taxon>Fungi</taxon>
        <taxon>Dikarya</taxon>
        <taxon>Ascomycota</taxon>
        <taxon>Pezizomycotina</taxon>
        <taxon>Dothideomycetes</taxon>
        <taxon>Dothideomycetidae</taxon>
        <taxon>Cladosporiales</taxon>
        <taxon>Cladosporiaceae</taxon>
        <taxon>Rachicladosporium</taxon>
    </lineage>
</organism>
<gene>
    <name evidence="1" type="ORF">LTR32_007520</name>
</gene>
<keyword evidence="2" id="KW-1185">Reference proteome</keyword>
<evidence type="ECO:0000313" key="2">
    <source>
        <dbReference type="Proteomes" id="UP001308179"/>
    </source>
</evidence>
<dbReference type="EMBL" id="JAVRRR010001300">
    <property type="protein sequence ID" value="KAK5139246.1"/>
    <property type="molecule type" value="Genomic_DNA"/>
</dbReference>
<evidence type="ECO:0000313" key="1">
    <source>
        <dbReference type="EMBL" id="KAK5139246.1"/>
    </source>
</evidence>
<comment type="caution">
    <text evidence="1">The sequence shown here is derived from an EMBL/GenBank/DDBJ whole genome shotgun (WGS) entry which is preliminary data.</text>
</comment>